<proteinExistence type="predicted"/>
<reference evidence="2" key="1">
    <citation type="submission" date="2017-12" db="EMBL/GenBank/DDBJ databases">
        <authorList>
            <person name="Diaz M."/>
        </authorList>
    </citation>
    <scope>NUCLEOTIDE SEQUENCE [LARGE SCALE GENOMIC DNA]</scope>
    <source>
        <strain evidence="2">FI11154</strain>
    </source>
</reference>
<evidence type="ECO:0000313" key="2">
    <source>
        <dbReference type="Proteomes" id="UP000246073"/>
    </source>
</evidence>
<organism evidence="1 2">
    <name type="scientific">Ochrobactrum soli</name>
    <dbReference type="NCBI Taxonomy" id="2448455"/>
    <lineage>
        <taxon>Bacteria</taxon>
        <taxon>Pseudomonadati</taxon>
        <taxon>Pseudomonadota</taxon>
        <taxon>Alphaproteobacteria</taxon>
        <taxon>Hyphomicrobiales</taxon>
        <taxon>Brucellaceae</taxon>
        <taxon>Brucella/Ochrobactrum group</taxon>
        <taxon>Ochrobactrum</taxon>
    </lineage>
</organism>
<sequence length="47" mass="5446">MQRLLKFAIAITILAFAHYSTPNVVHFPCERSKILRGVWYENLEVVA</sequence>
<dbReference type="Proteomes" id="UP000246073">
    <property type="component" value="Unassembled WGS sequence"/>
</dbReference>
<dbReference type="EMBL" id="OOFM01000004">
    <property type="protein sequence ID" value="SPL63361.1"/>
    <property type="molecule type" value="Genomic_DNA"/>
</dbReference>
<dbReference type="AlphaFoldDB" id="A0A2P9HGX8"/>
<accession>A0A2P9HGX8</accession>
<gene>
    <name evidence="1" type="ORF">OHAE_3293</name>
</gene>
<evidence type="ECO:0000313" key="1">
    <source>
        <dbReference type="EMBL" id="SPL63361.1"/>
    </source>
</evidence>
<protein>
    <submittedName>
        <fullName evidence="1">Uncharacterized protein</fullName>
    </submittedName>
</protein>
<name>A0A2P9HGX8_9HYPH</name>